<comment type="caution">
    <text evidence="1">The sequence shown here is derived from an EMBL/GenBank/DDBJ whole genome shotgun (WGS) entry which is preliminary data.</text>
</comment>
<dbReference type="Gene3D" id="3.80.10.10">
    <property type="entry name" value="Ribonuclease Inhibitor"/>
    <property type="match status" value="1"/>
</dbReference>
<proteinExistence type="predicted"/>
<sequence length="562" mass="63375">MHSANHAALELPEIIARVGSFLTRRSTVVCLQVNSSFHSILAPLIYRNLHIFSNRGLKRPSTQALIRYAYLVHSLSVHSFVSLTYLTAGYRNLHSLSFSSYRGNSSRQVGTDDEIFDTLLRLIQDNPGLRMWRLDDPWPQFSEVIWKAIAERTTELDELVIRKTTIDEYSRPWFQRVCQKAKHIGLVEITMLGSGSSESLSRATGVNSPSSQLDLLQSPSQSFASRSVRFNEVQGMSMLDQLEFLSRCPNLQELFWKPPREHSLATASTITNQELFPELADFQRLLQPTTWPSLTSVNIEEDNATRRLTDGCLEHILESIPAGTLKELICKGSLLGYLGMGSLTTRHFSSLSELNGAGCTGIKSPMVQRLLESCPQLSRIDVTELHIRDLQKGQPWVCTRLTNLYVQFNLRLEQGDLGWQDYSEPLTKGNQDALETTRFIQDQQHVFGRLAGLTALKALDVQVLQRGFNGVISLEGSILHNGLLDFRVSRGLKMLSPLKHLRYLDVSQTCQQLGKEDIEIMVAQWPLIAVLRGTLNPDEQVDAALGDYLEERRIHRLGTGDF</sequence>
<dbReference type="InterPro" id="IPR032675">
    <property type="entry name" value="LRR_dom_sf"/>
</dbReference>
<dbReference type="EMBL" id="JAAAIL010000141">
    <property type="protein sequence ID" value="KAG0279197.1"/>
    <property type="molecule type" value="Genomic_DNA"/>
</dbReference>
<organism evidence="1 2">
    <name type="scientific">Linnemannia exigua</name>
    <dbReference type="NCBI Taxonomy" id="604196"/>
    <lineage>
        <taxon>Eukaryota</taxon>
        <taxon>Fungi</taxon>
        <taxon>Fungi incertae sedis</taxon>
        <taxon>Mucoromycota</taxon>
        <taxon>Mortierellomycotina</taxon>
        <taxon>Mortierellomycetes</taxon>
        <taxon>Mortierellales</taxon>
        <taxon>Mortierellaceae</taxon>
        <taxon>Linnemannia</taxon>
    </lineage>
</organism>
<dbReference type="Proteomes" id="UP001194580">
    <property type="component" value="Unassembled WGS sequence"/>
</dbReference>
<gene>
    <name evidence="1" type="ORF">BGZ95_001986</name>
</gene>
<accession>A0AAD4DIZ0</accession>
<evidence type="ECO:0000313" key="1">
    <source>
        <dbReference type="EMBL" id="KAG0279197.1"/>
    </source>
</evidence>
<evidence type="ECO:0000313" key="2">
    <source>
        <dbReference type="Proteomes" id="UP001194580"/>
    </source>
</evidence>
<dbReference type="SUPFAM" id="SSF52047">
    <property type="entry name" value="RNI-like"/>
    <property type="match status" value="1"/>
</dbReference>
<protein>
    <submittedName>
        <fullName evidence="1">Uncharacterized protein</fullName>
    </submittedName>
</protein>
<name>A0AAD4DIZ0_9FUNG</name>
<keyword evidence="2" id="KW-1185">Reference proteome</keyword>
<reference evidence="1" key="1">
    <citation type="journal article" date="2020" name="Fungal Divers.">
        <title>Resolving the Mortierellaceae phylogeny through synthesis of multi-gene phylogenetics and phylogenomics.</title>
        <authorList>
            <person name="Vandepol N."/>
            <person name="Liber J."/>
            <person name="Desiro A."/>
            <person name="Na H."/>
            <person name="Kennedy M."/>
            <person name="Barry K."/>
            <person name="Grigoriev I.V."/>
            <person name="Miller A.N."/>
            <person name="O'Donnell K."/>
            <person name="Stajich J.E."/>
            <person name="Bonito G."/>
        </authorList>
    </citation>
    <scope>NUCLEOTIDE SEQUENCE</scope>
    <source>
        <strain evidence="1">NRRL 28262</strain>
    </source>
</reference>
<dbReference type="AlphaFoldDB" id="A0AAD4DIZ0"/>